<sequence length="54" mass="6243">MENLTANLSLEYIEDPFDDSPRTITIYCDENTIVDKKDLSEFLKVYLTVLVSRA</sequence>
<keyword evidence="2" id="KW-1185">Reference proteome</keyword>
<protein>
    <submittedName>
        <fullName evidence="1">Uncharacterized protein</fullName>
    </submittedName>
</protein>
<dbReference type="EMBL" id="BTCL01000016">
    <property type="protein sequence ID" value="GMK47012.1"/>
    <property type="molecule type" value="Genomic_DNA"/>
</dbReference>
<name>A0ABQ6NS88_9BACL</name>
<proteinExistence type="predicted"/>
<evidence type="ECO:0000313" key="2">
    <source>
        <dbReference type="Proteomes" id="UP001285921"/>
    </source>
</evidence>
<dbReference type="Proteomes" id="UP001285921">
    <property type="component" value="Unassembled WGS sequence"/>
</dbReference>
<organism evidence="1 2">
    <name type="scientific">Paenibacillus glycanilyticus</name>
    <dbReference type="NCBI Taxonomy" id="126569"/>
    <lineage>
        <taxon>Bacteria</taxon>
        <taxon>Bacillati</taxon>
        <taxon>Bacillota</taxon>
        <taxon>Bacilli</taxon>
        <taxon>Bacillales</taxon>
        <taxon>Paenibacillaceae</taxon>
        <taxon>Paenibacillus</taxon>
    </lineage>
</organism>
<gene>
    <name evidence="1" type="ORF">PghCCS26_41410</name>
</gene>
<accession>A0ABQ6NS88</accession>
<comment type="caution">
    <text evidence="1">The sequence shown here is derived from an EMBL/GenBank/DDBJ whole genome shotgun (WGS) entry which is preliminary data.</text>
</comment>
<reference evidence="1 2" key="1">
    <citation type="submission" date="2023-05" db="EMBL/GenBank/DDBJ databases">
        <title>Draft genome of Paenibacillus sp. CCS26.</title>
        <authorList>
            <person name="Akita H."/>
            <person name="Shinto Y."/>
            <person name="Kimura Z."/>
        </authorList>
    </citation>
    <scope>NUCLEOTIDE SEQUENCE [LARGE SCALE GENOMIC DNA]</scope>
    <source>
        <strain evidence="1 2">CCS26</strain>
    </source>
</reference>
<evidence type="ECO:0000313" key="1">
    <source>
        <dbReference type="EMBL" id="GMK47012.1"/>
    </source>
</evidence>